<gene>
    <name evidence="1" type="ORF">K431DRAFT_91377</name>
</gene>
<sequence length="115" mass="12524">MVIITTFRKQITRGLVRAGRVPSLLCLCLCLCLCVSLITRTTCKPPPPPALAPLRICRYIQLQRRPGSRSRKPVRKQNCIVFVDGSAGGTCFRIALIAAVGSEQRCSSEASSFCA</sequence>
<evidence type="ECO:0000313" key="2">
    <source>
        <dbReference type="Proteomes" id="UP000799441"/>
    </source>
</evidence>
<protein>
    <submittedName>
        <fullName evidence="1">Uncharacterized protein</fullName>
    </submittedName>
</protein>
<dbReference type="EMBL" id="MU003799">
    <property type="protein sequence ID" value="KAF2720447.1"/>
    <property type="molecule type" value="Genomic_DNA"/>
</dbReference>
<dbReference type="AlphaFoldDB" id="A0A9P4ULS3"/>
<proteinExistence type="predicted"/>
<evidence type="ECO:0000313" key="1">
    <source>
        <dbReference type="EMBL" id="KAF2720447.1"/>
    </source>
</evidence>
<name>A0A9P4ULS3_9PEZI</name>
<keyword evidence="2" id="KW-1185">Reference proteome</keyword>
<organism evidence="1 2">
    <name type="scientific">Polychaeton citri CBS 116435</name>
    <dbReference type="NCBI Taxonomy" id="1314669"/>
    <lineage>
        <taxon>Eukaryota</taxon>
        <taxon>Fungi</taxon>
        <taxon>Dikarya</taxon>
        <taxon>Ascomycota</taxon>
        <taxon>Pezizomycotina</taxon>
        <taxon>Dothideomycetes</taxon>
        <taxon>Dothideomycetidae</taxon>
        <taxon>Capnodiales</taxon>
        <taxon>Capnodiaceae</taxon>
        <taxon>Polychaeton</taxon>
    </lineage>
</organism>
<comment type="caution">
    <text evidence="1">The sequence shown here is derived from an EMBL/GenBank/DDBJ whole genome shotgun (WGS) entry which is preliminary data.</text>
</comment>
<accession>A0A9P4ULS3</accession>
<dbReference type="Proteomes" id="UP000799441">
    <property type="component" value="Unassembled WGS sequence"/>
</dbReference>
<reference evidence="1" key="1">
    <citation type="journal article" date="2020" name="Stud. Mycol.">
        <title>101 Dothideomycetes genomes: a test case for predicting lifestyles and emergence of pathogens.</title>
        <authorList>
            <person name="Haridas S."/>
            <person name="Albert R."/>
            <person name="Binder M."/>
            <person name="Bloem J."/>
            <person name="Labutti K."/>
            <person name="Salamov A."/>
            <person name="Andreopoulos B."/>
            <person name="Baker S."/>
            <person name="Barry K."/>
            <person name="Bills G."/>
            <person name="Bluhm B."/>
            <person name="Cannon C."/>
            <person name="Castanera R."/>
            <person name="Culley D."/>
            <person name="Daum C."/>
            <person name="Ezra D."/>
            <person name="Gonzalez J."/>
            <person name="Henrissat B."/>
            <person name="Kuo A."/>
            <person name="Liang C."/>
            <person name="Lipzen A."/>
            <person name="Lutzoni F."/>
            <person name="Magnuson J."/>
            <person name="Mondo S."/>
            <person name="Nolan M."/>
            <person name="Ohm R."/>
            <person name="Pangilinan J."/>
            <person name="Park H.-J."/>
            <person name="Ramirez L."/>
            <person name="Alfaro M."/>
            <person name="Sun H."/>
            <person name="Tritt A."/>
            <person name="Yoshinaga Y."/>
            <person name="Zwiers L.-H."/>
            <person name="Turgeon B."/>
            <person name="Goodwin S."/>
            <person name="Spatafora J."/>
            <person name="Crous P."/>
            <person name="Grigoriev I."/>
        </authorList>
    </citation>
    <scope>NUCLEOTIDE SEQUENCE</scope>
    <source>
        <strain evidence="1">CBS 116435</strain>
    </source>
</reference>